<dbReference type="Gene3D" id="1.10.287.470">
    <property type="entry name" value="Helix hairpin bin"/>
    <property type="match status" value="1"/>
</dbReference>
<dbReference type="RefSeq" id="WP_348262971.1">
    <property type="nucleotide sequence ID" value="NZ_CP121196.1"/>
</dbReference>
<dbReference type="Gene3D" id="2.40.50.100">
    <property type="match status" value="1"/>
</dbReference>
<evidence type="ECO:0000259" key="5">
    <source>
        <dbReference type="Pfam" id="PF25917"/>
    </source>
</evidence>
<feature type="domain" description="Multidrug resistance protein MdtA-like barrel-sandwich hybrid" evidence="5">
    <location>
        <begin position="86"/>
        <end position="240"/>
    </location>
</feature>
<evidence type="ECO:0000256" key="4">
    <source>
        <dbReference type="SAM" id="SignalP"/>
    </source>
</evidence>
<feature type="domain" description="CusB-like beta-barrel" evidence="6">
    <location>
        <begin position="249"/>
        <end position="319"/>
    </location>
</feature>
<dbReference type="Pfam" id="PF25917">
    <property type="entry name" value="BSH_RND"/>
    <property type="match status" value="1"/>
</dbReference>
<dbReference type="GO" id="GO:0015562">
    <property type="term" value="F:efflux transmembrane transporter activity"/>
    <property type="evidence" value="ECO:0007669"/>
    <property type="project" value="TreeGrafter"/>
</dbReference>
<sequence>MKSALACVARSYWSIAIKTAAITAAGITFACAGCDSHPAAVDASATAAAVSIPPPKAAPENSNATIPEASDPKSFITSGPLVAEQQADIAAERNGRIVSINVRIGDRVKKGQLLAQLDDRSLLSACVSQKARMASAQAQLREWQAEQLTAESDLRRADAMRDAKIISEENWEHAKYRVDETIAEVARFREEAAAADADLSTANLQLEQSRIVAPFAGVVGRSSVRPAQEVKPGDVLFWITAEAPLQVLFTVPETAMGFFTKGKSLEMTTADYPGLHQRGRIVRVSPVVDPASGSIQVIGGVVQPSPQLKPGMTMQVRLAP</sequence>
<feature type="coiled-coil region" evidence="2">
    <location>
        <begin position="126"/>
        <end position="153"/>
    </location>
</feature>
<organism evidence="7">
    <name type="scientific">Telmatobacter sp. DSM 110680</name>
    <dbReference type="NCBI Taxonomy" id="3036704"/>
    <lineage>
        <taxon>Bacteria</taxon>
        <taxon>Pseudomonadati</taxon>
        <taxon>Acidobacteriota</taxon>
        <taxon>Terriglobia</taxon>
        <taxon>Terriglobales</taxon>
        <taxon>Acidobacteriaceae</taxon>
        <taxon>Telmatobacter</taxon>
    </lineage>
</organism>
<keyword evidence="2" id="KW-0175">Coiled coil</keyword>
<protein>
    <submittedName>
        <fullName evidence="7">Efflux RND transporter periplasmic adaptor subunit</fullName>
    </submittedName>
</protein>
<dbReference type="SUPFAM" id="SSF111369">
    <property type="entry name" value="HlyD-like secretion proteins"/>
    <property type="match status" value="1"/>
</dbReference>
<evidence type="ECO:0000259" key="6">
    <source>
        <dbReference type="Pfam" id="PF25954"/>
    </source>
</evidence>
<dbReference type="AlphaFoldDB" id="A0AAU7DLU7"/>
<dbReference type="PANTHER" id="PTHR30469:SF38">
    <property type="entry name" value="HLYD FAMILY SECRETION PROTEIN"/>
    <property type="match status" value="1"/>
</dbReference>
<feature type="signal peptide" evidence="4">
    <location>
        <begin position="1"/>
        <end position="30"/>
    </location>
</feature>
<evidence type="ECO:0000313" key="7">
    <source>
        <dbReference type="EMBL" id="XBH17746.1"/>
    </source>
</evidence>
<evidence type="ECO:0000256" key="2">
    <source>
        <dbReference type="SAM" id="Coils"/>
    </source>
</evidence>
<accession>A0AAU7DLU7</accession>
<dbReference type="PANTHER" id="PTHR30469">
    <property type="entry name" value="MULTIDRUG RESISTANCE PROTEIN MDTA"/>
    <property type="match status" value="1"/>
</dbReference>
<dbReference type="GO" id="GO:1990281">
    <property type="term" value="C:efflux pump complex"/>
    <property type="evidence" value="ECO:0007669"/>
    <property type="project" value="TreeGrafter"/>
</dbReference>
<feature type="chain" id="PRO_5043313464" evidence="4">
    <location>
        <begin position="31"/>
        <end position="320"/>
    </location>
</feature>
<proteinExistence type="inferred from homology"/>
<dbReference type="Pfam" id="PF25954">
    <property type="entry name" value="Beta-barrel_RND_2"/>
    <property type="match status" value="1"/>
</dbReference>
<feature type="region of interest" description="Disordered" evidence="3">
    <location>
        <begin position="53"/>
        <end position="72"/>
    </location>
</feature>
<dbReference type="EMBL" id="CP121196">
    <property type="protein sequence ID" value="XBH17746.1"/>
    <property type="molecule type" value="Genomic_DNA"/>
</dbReference>
<dbReference type="InterPro" id="IPR058792">
    <property type="entry name" value="Beta-barrel_RND_2"/>
</dbReference>
<comment type="similarity">
    <text evidence="1">Belongs to the membrane fusion protein (MFP) (TC 8.A.1) family.</text>
</comment>
<evidence type="ECO:0000256" key="3">
    <source>
        <dbReference type="SAM" id="MobiDB-lite"/>
    </source>
</evidence>
<dbReference type="InterPro" id="IPR058625">
    <property type="entry name" value="MdtA-like_BSH"/>
</dbReference>
<reference evidence="7" key="1">
    <citation type="submission" date="2023-03" db="EMBL/GenBank/DDBJ databases">
        <title>Edaphobacter sp.</title>
        <authorList>
            <person name="Huber K.J."/>
            <person name="Papendorf J."/>
            <person name="Pilke C."/>
            <person name="Bunk B."/>
            <person name="Sproeer C."/>
            <person name="Pester M."/>
        </authorList>
    </citation>
    <scope>NUCLEOTIDE SEQUENCE</scope>
    <source>
        <strain evidence="7">DSM 110680</strain>
    </source>
</reference>
<dbReference type="InterPro" id="IPR006143">
    <property type="entry name" value="RND_pump_MFP"/>
</dbReference>
<dbReference type="PROSITE" id="PS51257">
    <property type="entry name" value="PROKAR_LIPOPROTEIN"/>
    <property type="match status" value="1"/>
</dbReference>
<name>A0AAU7DLU7_9BACT</name>
<gene>
    <name evidence="7" type="ORF">P8935_00085</name>
</gene>
<keyword evidence="4" id="KW-0732">Signal</keyword>
<evidence type="ECO:0000256" key="1">
    <source>
        <dbReference type="ARBA" id="ARBA00009477"/>
    </source>
</evidence>
<dbReference type="Gene3D" id="2.40.30.170">
    <property type="match status" value="1"/>
</dbReference>
<dbReference type="NCBIfam" id="TIGR01730">
    <property type="entry name" value="RND_mfp"/>
    <property type="match status" value="1"/>
</dbReference>